<organism evidence="1 2">
    <name type="scientific">Rubroshorea leprosula</name>
    <dbReference type="NCBI Taxonomy" id="152421"/>
    <lineage>
        <taxon>Eukaryota</taxon>
        <taxon>Viridiplantae</taxon>
        <taxon>Streptophyta</taxon>
        <taxon>Embryophyta</taxon>
        <taxon>Tracheophyta</taxon>
        <taxon>Spermatophyta</taxon>
        <taxon>Magnoliopsida</taxon>
        <taxon>eudicotyledons</taxon>
        <taxon>Gunneridae</taxon>
        <taxon>Pentapetalae</taxon>
        <taxon>rosids</taxon>
        <taxon>malvids</taxon>
        <taxon>Malvales</taxon>
        <taxon>Dipterocarpaceae</taxon>
        <taxon>Rubroshorea</taxon>
    </lineage>
</organism>
<sequence>MGRNIFFRPSPWWSREIEANCHLEVEVVAVIGLGWKRGGGREAAVKMIGSGMVGSDYTVANNVLRVTVVGGGLGVVPWADDVVAMVRGPQPTEMDTLTEISKIVQILLIEMMVVMRRIVVEDWWRTTAESPP</sequence>
<dbReference type="AlphaFoldDB" id="A0AAV5M4P0"/>
<name>A0AAV5M4P0_9ROSI</name>
<evidence type="ECO:0000313" key="1">
    <source>
        <dbReference type="EMBL" id="GKV44751.1"/>
    </source>
</evidence>
<keyword evidence="2" id="KW-1185">Reference proteome</keyword>
<evidence type="ECO:0000313" key="2">
    <source>
        <dbReference type="Proteomes" id="UP001054252"/>
    </source>
</evidence>
<accession>A0AAV5M4P0</accession>
<proteinExistence type="predicted"/>
<reference evidence="1 2" key="1">
    <citation type="journal article" date="2021" name="Commun. Biol.">
        <title>The genome of Shorea leprosula (Dipterocarpaceae) highlights the ecological relevance of drought in aseasonal tropical rainforests.</title>
        <authorList>
            <person name="Ng K.K.S."/>
            <person name="Kobayashi M.J."/>
            <person name="Fawcett J.A."/>
            <person name="Hatakeyama M."/>
            <person name="Paape T."/>
            <person name="Ng C.H."/>
            <person name="Ang C.C."/>
            <person name="Tnah L.H."/>
            <person name="Lee C.T."/>
            <person name="Nishiyama T."/>
            <person name="Sese J."/>
            <person name="O'Brien M.J."/>
            <person name="Copetti D."/>
            <person name="Mohd Noor M.I."/>
            <person name="Ong R.C."/>
            <person name="Putra M."/>
            <person name="Sireger I.Z."/>
            <person name="Indrioko S."/>
            <person name="Kosugi Y."/>
            <person name="Izuno A."/>
            <person name="Isagi Y."/>
            <person name="Lee S.L."/>
            <person name="Shimizu K.K."/>
        </authorList>
    </citation>
    <scope>NUCLEOTIDE SEQUENCE [LARGE SCALE GENOMIC DNA]</scope>
    <source>
        <strain evidence="1">214</strain>
    </source>
</reference>
<protein>
    <submittedName>
        <fullName evidence="1">Uncharacterized protein</fullName>
    </submittedName>
</protein>
<comment type="caution">
    <text evidence="1">The sequence shown here is derived from an EMBL/GenBank/DDBJ whole genome shotgun (WGS) entry which is preliminary data.</text>
</comment>
<dbReference type="EMBL" id="BPVZ01000185">
    <property type="protein sequence ID" value="GKV44751.1"/>
    <property type="molecule type" value="Genomic_DNA"/>
</dbReference>
<dbReference type="Proteomes" id="UP001054252">
    <property type="component" value="Unassembled WGS sequence"/>
</dbReference>
<gene>
    <name evidence="1" type="ORF">SLEP1_g51910</name>
</gene>